<accession>A0A5E4MTC4</accession>
<feature type="compositionally biased region" description="Basic and acidic residues" evidence="1">
    <location>
        <begin position="94"/>
        <end position="109"/>
    </location>
</feature>
<sequence>MDHTNNKITATVSWVSVLPKPAAERRSAPHVSLSTTYSEGAGVLRQASATIIDAGNVLAGGSTKQALSSDRKATEITANSTPGYKTPRNPAPDGTKDKKERTNESNHSI</sequence>
<dbReference type="Proteomes" id="UP000325440">
    <property type="component" value="Unassembled WGS sequence"/>
</dbReference>
<evidence type="ECO:0000313" key="2">
    <source>
        <dbReference type="EMBL" id="VVC34743.1"/>
    </source>
</evidence>
<reference evidence="2 3" key="1">
    <citation type="submission" date="2019-08" db="EMBL/GenBank/DDBJ databases">
        <authorList>
            <person name="Alioto T."/>
            <person name="Alioto T."/>
            <person name="Gomez Garrido J."/>
        </authorList>
    </citation>
    <scope>NUCLEOTIDE SEQUENCE [LARGE SCALE GENOMIC DNA]</scope>
</reference>
<evidence type="ECO:0000313" key="3">
    <source>
        <dbReference type="Proteomes" id="UP000325440"/>
    </source>
</evidence>
<keyword evidence="3" id="KW-1185">Reference proteome</keyword>
<proteinExistence type="predicted"/>
<protein>
    <submittedName>
        <fullName evidence="2">Uncharacterized protein</fullName>
    </submittedName>
</protein>
<evidence type="ECO:0000256" key="1">
    <source>
        <dbReference type="SAM" id="MobiDB-lite"/>
    </source>
</evidence>
<dbReference type="AlphaFoldDB" id="A0A5E4MTC4"/>
<dbReference type="EMBL" id="CABPRJ010001011">
    <property type="protein sequence ID" value="VVC34743.1"/>
    <property type="molecule type" value="Genomic_DNA"/>
</dbReference>
<gene>
    <name evidence="2" type="ORF">CINCED_3A013359</name>
</gene>
<name>A0A5E4MTC4_9HEMI</name>
<organism evidence="2 3">
    <name type="scientific">Cinara cedri</name>
    <dbReference type="NCBI Taxonomy" id="506608"/>
    <lineage>
        <taxon>Eukaryota</taxon>
        <taxon>Metazoa</taxon>
        <taxon>Ecdysozoa</taxon>
        <taxon>Arthropoda</taxon>
        <taxon>Hexapoda</taxon>
        <taxon>Insecta</taxon>
        <taxon>Pterygota</taxon>
        <taxon>Neoptera</taxon>
        <taxon>Paraneoptera</taxon>
        <taxon>Hemiptera</taxon>
        <taxon>Sternorrhyncha</taxon>
        <taxon>Aphidomorpha</taxon>
        <taxon>Aphidoidea</taxon>
        <taxon>Aphididae</taxon>
        <taxon>Lachninae</taxon>
        <taxon>Cinara</taxon>
    </lineage>
</organism>
<feature type="region of interest" description="Disordered" evidence="1">
    <location>
        <begin position="62"/>
        <end position="109"/>
    </location>
</feature>